<dbReference type="Pfam" id="PF00231">
    <property type="entry name" value="ATP-synt"/>
    <property type="match status" value="1"/>
</dbReference>
<evidence type="ECO:0000313" key="11">
    <source>
        <dbReference type="Proteomes" id="UP001202961"/>
    </source>
</evidence>
<keyword evidence="7" id="KW-0472">Membrane</keyword>
<dbReference type="InterPro" id="IPR000131">
    <property type="entry name" value="ATP_synth_F1_gsu"/>
</dbReference>
<protein>
    <submittedName>
        <fullName evidence="10">F0F1 ATP synthase subunit gamma</fullName>
    </submittedName>
</protein>
<organism evidence="10 11">
    <name type="scientific">Aporhodopirellula aestuarii</name>
    <dbReference type="NCBI Taxonomy" id="2950107"/>
    <lineage>
        <taxon>Bacteria</taxon>
        <taxon>Pseudomonadati</taxon>
        <taxon>Planctomycetota</taxon>
        <taxon>Planctomycetia</taxon>
        <taxon>Pirellulales</taxon>
        <taxon>Pirellulaceae</taxon>
        <taxon>Aporhodopirellula</taxon>
    </lineage>
</organism>
<evidence type="ECO:0000256" key="7">
    <source>
        <dbReference type="ARBA" id="ARBA00023136"/>
    </source>
</evidence>
<dbReference type="SUPFAM" id="SSF52943">
    <property type="entry name" value="ATP synthase (F1-ATPase), gamma subunit"/>
    <property type="match status" value="1"/>
</dbReference>
<dbReference type="InterPro" id="IPR035968">
    <property type="entry name" value="ATP_synth_F1_ATPase_gsu"/>
</dbReference>
<dbReference type="EMBL" id="JAMQBK010000082">
    <property type="protein sequence ID" value="MCM2374227.1"/>
    <property type="molecule type" value="Genomic_DNA"/>
</dbReference>
<evidence type="ECO:0000256" key="9">
    <source>
        <dbReference type="ARBA" id="ARBA00023310"/>
    </source>
</evidence>
<keyword evidence="11" id="KW-1185">Reference proteome</keyword>
<gene>
    <name evidence="10" type="ORF">NB063_26725</name>
</gene>
<evidence type="ECO:0000256" key="3">
    <source>
        <dbReference type="ARBA" id="ARBA00007681"/>
    </source>
</evidence>
<name>A0ABT0UB72_9BACT</name>
<accession>A0ABT0UB72</accession>
<dbReference type="RefSeq" id="WP_250932119.1">
    <property type="nucleotide sequence ID" value="NZ_JAMQBK010000082.1"/>
</dbReference>
<evidence type="ECO:0000256" key="1">
    <source>
        <dbReference type="ARBA" id="ARBA00003456"/>
    </source>
</evidence>
<dbReference type="Gene3D" id="1.10.287.80">
    <property type="entry name" value="ATP synthase, gamma subunit, helix hairpin domain"/>
    <property type="match status" value="1"/>
</dbReference>
<reference evidence="10 11" key="1">
    <citation type="journal article" date="2022" name="Syst. Appl. Microbiol.">
        <title>Rhodopirellula aestuarii sp. nov., a novel member of the genus Rhodopirellula isolated from brackish sediments collected in the Tagus River estuary, Portugal.</title>
        <authorList>
            <person name="Vitorino I.R."/>
            <person name="Klimek D."/>
            <person name="Calusinska M."/>
            <person name="Lobo-da-Cunha A."/>
            <person name="Vasconcelos V."/>
            <person name="Lage O.M."/>
        </authorList>
    </citation>
    <scope>NUCLEOTIDE SEQUENCE [LARGE SCALE GENOMIC DNA]</scope>
    <source>
        <strain evidence="10 11">ICT_H3.1</strain>
    </source>
</reference>
<feature type="non-terminal residue" evidence="10">
    <location>
        <position position="1"/>
    </location>
</feature>
<proteinExistence type="inferred from homology"/>
<evidence type="ECO:0000256" key="2">
    <source>
        <dbReference type="ARBA" id="ARBA00004170"/>
    </source>
</evidence>
<keyword evidence="8" id="KW-0139">CF(1)</keyword>
<evidence type="ECO:0000256" key="8">
    <source>
        <dbReference type="ARBA" id="ARBA00023196"/>
    </source>
</evidence>
<comment type="subcellular location">
    <subcellularLocation>
        <location evidence="2">Membrane</location>
        <topology evidence="2">Peripheral membrane protein</topology>
    </subcellularLocation>
</comment>
<keyword evidence="6" id="KW-0406">Ion transport</keyword>
<evidence type="ECO:0000256" key="6">
    <source>
        <dbReference type="ARBA" id="ARBA00023065"/>
    </source>
</evidence>
<sequence>NKRDIPKPLRRSTYVSSDHLTTVAVREFLYITLYEILLDAMAAEHGMRLMATESAIEWIESSMAATSRQLLSARSEAGTQELLDIVAGGRKRLNR</sequence>
<comment type="similarity">
    <text evidence="3">Belongs to the ATPase gamma chain family.</text>
</comment>
<dbReference type="Proteomes" id="UP001202961">
    <property type="component" value="Unassembled WGS sequence"/>
</dbReference>
<keyword evidence="9" id="KW-0066">ATP synthesis</keyword>
<comment type="caution">
    <text evidence="10">The sequence shown here is derived from an EMBL/GenBank/DDBJ whole genome shotgun (WGS) entry which is preliminary data.</text>
</comment>
<keyword evidence="4" id="KW-0813">Transport</keyword>
<evidence type="ECO:0000313" key="10">
    <source>
        <dbReference type="EMBL" id="MCM2374227.1"/>
    </source>
</evidence>
<comment type="function">
    <text evidence="1">Produces ATP from ADP in the presence of a proton gradient across the membrane. The gamma chain is believed to be important in regulating ATPase activity and the flow of protons through the CF(0) complex.</text>
</comment>
<keyword evidence="5" id="KW-0375">Hydrogen ion transport</keyword>
<evidence type="ECO:0000256" key="4">
    <source>
        <dbReference type="ARBA" id="ARBA00022448"/>
    </source>
</evidence>
<evidence type="ECO:0000256" key="5">
    <source>
        <dbReference type="ARBA" id="ARBA00022781"/>
    </source>
</evidence>